<dbReference type="RefSeq" id="WP_311088118.1">
    <property type="nucleotide sequence ID" value="NZ_CP133461.1"/>
</dbReference>
<dbReference type="Proteomes" id="UP001297580">
    <property type="component" value="Chromosome"/>
</dbReference>
<protein>
    <submittedName>
        <fullName evidence="2">Uncharacterized protein</fullName>
    </submittedName>
</protein>
<evidence type="ECO:0000313" key="2">
    <source>
        <dbReference type="EMBL" id="WMV74855.1"/>
    </source>
</evidence>
<feature type="transmembrane region" description="Helical" evidence="1">
    <location>
        <begin position="25"/>
        <end position="45"/>
    </location>
</feature>
<proteinExistence type="predicted"/>
<keyword evidence="3" id="KW-1185">Reference proteome</keyword>
<dbReference type="EMBL" id="CP133461">
    <property type="protein sequence ID" value="WMV74855.1"/>
    <property type="molecule type" value="Genomic_DNA"/>
</dbReference>
<keyword evidence="1" id="KW-1133">Transmembrane helix</keyword>
<evidence type="ECO:0000256" key="1">
    <source>
        <dbReference type="SAM" id="Phobius"/>
    </source>
</evidence>
<keyword evidence="1" id="KW-0472">Membrane</keyword>
<name>A0ABY9Q7G6_GEOTD</name>
<sequence>MDFCYNIDADWAFLSSLTIDQMNNIGHIIMRIVGFGSIFVAGFIVRGKKEE</sequence>
<gene>
    <name evidence="2" type="ORF">HSX42_11165</name>
</gene>
<organism evidence="2 3">
    <name type="scientific">Geobacillus thermodenitrificans</name>
    <dbReference type="NCBI Taxonomy" id="33940"/>
    <lineage>
        <taxon>Bacteria</taxon>
        <taxon>Bacillati</taxon>
        <taxon>Bacillota</taxon>
        <taxon>Bacilli</taxon>
        <taxon>Bacillales</taxon>
        <taxon>Anoxybacillaceae</taxon>
        <taxon>Geobacillus</taxon>
    </lineage>
</organism>
<accession>A0ABY9Q7G6</accession>
<reference evidence="2 3" key="1">
    <citation type="submission" date="2023-08" db="EMBL/GenBank/DDBJ databases">
        <title>Complete genome sequence of Geobacillus thermodenitrificans K1041, a genetically tractable strain representative of the genus Geobacillus.</title>
        <authorList>
            <person name="Kani S."/>
            <person name="Suzuki H."/>
        </authorList>
    </citation>
    <scope>NUCLEOTIDE SEQUENCE [LARGE SCALE GENOMIC DNA]</scope>
    <source>
        <strain evidence="2 3">K1041</strain>
    </source>
</reference>
<keyword evidence="1" id="KW-0812">Transmembrane</keyword>
<evidence type="ECO:0000313" key="3">
    <source>
        <dbReference type="Proteomes" id="UP001297580"/>
    </source>
</evidence>